<feature type="transmembrane region" description="Helical" evidence="3">
    <location>
        <begin position="201"/>
        <end position="219"/>
    </location>
</feature>
<keyword evidence="6" id="KW-1185">Reference proteome</keyword>
<dbReference type="EMBL" id="JAACJO010000022">
    <property type="protein sequence ID" value="KAF5347930.1"/>
    <property type="molecule type" value="Genomic_DNA"/>
</dbReference>
<dbReference type="InterPro" id="IPR036259">
    <property type="entry name" value="MFS_trans_sf"/>
</dbReference>
<evidence type="ECO:0000259" key="4">
    <source>
        <dbReference type="PROSITE" id="PS50850"/>
    </source>
</evidence>
<dbReference type="AlphaFoldDB" id="A0A8H5CU27"/>
<dbReference type="Proteomes" id="UP000559027">
    <property type="component" value="Unassembled WGS sequence"/>
</dbReference>
<evidence type="ECO:0000256" key="1">
    <source>
        <dbReference type="ARBA" id="ARBA00004141"/>
    </source>
</evidence>
<reference evidence="5 6" key="1">
    <citation type="journal article" date="2020" name="ISME J.">
        <title>Uncovering the hidden diversity of litter-decomposition mechanisms in mushroom-forming fungi.</title>
        <authorList>
            <person name="Floudas D."/>
            <person name="Bentzer J."/>
            <person name="Ahren D."/>
            <person name="Johansson T."/>
            <person name="Persson P."/>
            <person name="Tunlid A."/>
        </authorList>
    </citation>
    <scope>NUCLEOTIDE SEQUENCE [LARGE SCALE GENOMIC DNA]</scope>
    <source>
        <strain evidence="5 6">CBS 146.42</strain>
    </source>
</reference>
<keyword evidence="3" id="KW-0472">Membrane</keyword>
<dbReference type="Pfam" id="PF07690">
    <property type="entry name" value="MFS_1"/>
    <property type="match status" value="1"/>
</dbReference>
<feature type="transmembrane region" description="Helical" evidence="3">
    <location>
        <begin position="165"/>
        <end position="189"/>
    </location>
</feature>
<evidence type="ECO:0000256" key="3">
    <source>
        <dbReference type="SAM" id="Phobius"/>
    </source>
</evidence>
<dbReference type="PANTHER" id="PTHR11360:SF284">
    <property type="entry name" value="EG:103B4.3 PROTEIN-RELATED"/>
    <property type="match status" value="1"/>
</dbReference>
<comment type="subcellular location">
    <subcellularLocation>
        <location evidence="1">Membrane</location>
        <topology evidence="1">Multi-pass membrane protein</topology>
    </subcellularLocation>
</comment>
<comment type="caution">
    <text evidence="5">The sequence shown here is derived from an EMBL/GenBank/DDBJ whole genome shotgun (WGS) entry which is preliminary data.</text>
</comment>
<feature type="transmembrane region" description="Helical" evidence="3">
    <location>
        <begin position="340"/>
        <end position="358"/>
    </location>
</feature>
<dbReference type="SUPFAM" id="SSF103473">
    <property type="entry name" value="MFS general substrate transporter"/>
    <property type="match status" value="1"/>
</dbReference>
<dbReference type="InterPro" id="IPR011701">
    <property type="entry name" value="MFS"/>
</dbReference>
<feature type="transmembrane region" description="Helical" evidence="3">
    <location>
        <begin position="309"/>
        <end position="328"/>
    </location>
</feature>
<name>A0A8H5CU27_9AGAR</name>
<comment type="similarity">
    <text evidence="2">Belongs to the major facilitator superfamily. Monocarboxylate porter (TC 2.A.1.13) family.</text>
</comment>
<gene>
    <name evidence="5" type="ORF">D9756_010137</name>
</gene>
<feature type="transmembrane region" description="Helical" evidence="3">
    <location>
        <begin position="231"/>
        <end position="251"/>
    </location>
</feature>
<dbReference type="InterPro" id="IPR020846">
    <property type="entry name" value="MFS_dom"/>
</dbReference>
<feature type="domain" description="Major facilitator superfamily (MFS) profile" evidence="4">
    <location>
        <begin position="71"/>
        <end position="449"/>
    </location>
</feature>
<accession>A0A8H5CU27</accession>
<feature type="transmembrane region" description="Helical" evidence="3">
    <location>
        <begin position="399"/>
        <end position="420"/>
    </location>
</feature>
<evidence type="ECO:0000313" key="6">
    <source>
        <dbReference type="Proteomes" id="UP000559027"/>
    </source>
</evidence>
<evidence type="ECO:0000313" key="5">
    <source>
        <dbReference type="EMBL" id="KAF5347930.1"/>
    </source>
</evidence>
<dbReference type="PROSITE" id="PS50850">
    <property type="entry name" value="MFS"/>
    <property type="match status" value="1"/>
</dbReference>
<dbReference type="CDD" id="cd17352">
    <property type="entry name" value="MFS_MCT_SLC16"/>
    <property type="match status" value="1"/>
</dbReference>
<dbReference type="InterPro" id="IPR050327">
    <property type="entry name" value="Proton-linked_MCT"/>
</dbReference>
<feature type="transmembrane region" description="Helical" evidence="3">
    <location>
        <begin position="112"/>
        <end position="132"/>
    </location>
</feature>
<keyword evidence="3" id="KW-1133">Transmembrane helix</keyword>
<feature type="transmembrane region" description="Helical" evidence="3">
    <location>
        <begin position="72"/>
        <end position="92"/>
    </location>
</feature>
<feature type="transmembrane region" description="Helical" evidence="3">
    <location>
        <begin position="275"/>
        <end position="297"/>
    </location>
</feature>
<feature type="transmembrane region" description="Helical" evidence="3">
    <location>
        <begin position="432"/>
        <end position="452"/>
    </location>
</feature>
<dbReference type="PANTHER" id="PTHR11360">
    <property type="entry name" value="MONOCARBOXYLATE TRANSPORTER"/>
    <property type="match status" value="1"/>
</dbReference>
<dbReference type="GO" id="GO:0016020">
    <property type="term" value="C:membrane"/>
    <property type="evidence" value="ECO:0007669"/>
    <property type="project" value="UniProtKB-SubCell"/>
</dbReference>
<dbReference type="GO" id="GO:0022857">
    <property type="term" value="F:transmembrane transporter activity"/>
    <property type="evidence" value="ECO:0007669"/>
    <property type="project" value="InterPro"/>
</dbReference>
<proteinExistence type="inferred from homology"/>
<sequence>MSTVQQVTLPMSDSLHTLALDDAKKIVTQPSEDDLRAFAEKGRGIIGDDQEAGPIVIKAPGDDDFPDGGLRAWLVVLGAFCNAFATVGYVTSWGIFQEYYEKTLLSEYSPSTISWIGSIQYALIFFPGLVVGRLFDLGYFRYVFIFSSSLLIATTFLAAQCTEYWQFLLCQGIASGIGCGGVFSPTHAILSHWFKKKRGLVLGYMAVGASVGGVILPIAAHKLIPEVGFRWAMRIIGFILVVVLGVSNLTVRRRLPPKKIKGGLLNLSAFKELPYTMYCISSFFIFLGLYTLLIFANVSASSLGIEPELASYFVALANAGSLFGRYVSGILSDRIGPMNVMIPFTLLAAAFTYGWPFTHTTAQLIVITLIYGFCSGMYVSLMTNPIMNLGGEEDIGRRIGMFMSILAIGALCGPPISGAIQASTGSFQMTGVFAGTVVIVGVIFMAITRLLVSTKLTAKL</sequence>
<feature type="transmembrane region" description="Helical" evidence="3">
    <location>
        <begin position="364"/>
        <end position="387"/>
    </location>
</feature>
<organism evidence="5 6">
    <name type="scientific">Leucocoprinus leucothites</name>
    <dbReference type="NCBI Taxonomy" id="201217"/>
    <lineage>
        <taxon>Eukaryota</taxon>
        <taxon>Fungi</taxon>
        <taxon>Dikarya</taxon>
        <taxon>Basidiomycota</taxon>
        <taxon>Agaricomycotina</taxon>
        <taxon>Agaricomycetes</taxon>
        <taxon>Agaricomycetidae</taxon>
        <taxon>Agaricales</taxon>
        <taxon>Agaricineae</taxon>
        <taxon>Agaricaceae</taxon>
        <taxon>Leucocoprinus</taxon>
    </lineage>
</organism>
<keyword evidence="3" id="KW-0812">Transmembrane</keyword>
<protein>
    <recommendedName>
        <fullName evidence="4">Major facilitator superfamily (MFS) profile domain-containing protein</fullName>
    </recommendedName>
</protein>
<evidence type="ECO:0000256" key="2">
    <source>
        <dbReference type="ARBA" id="ARBA00006727"/>
    </source>
</evidence>
<dbReference type="OrthoDB" id="6509908at2759"/>
<dbReference type="Gene3D" id="1.20.1250.20">
    <property type="entry name" value="MFS general substrate transporter like domains"/>
    <property type="match status" value="2"/>
</dbReference>
<feature type="transmembrane region" description="Helical" evidence="3">
    <location>
        <begin position="139"/>
        <end position="159"/>
    </location>
</feature>